<dbReference type="HOGENOM" id="CLU_032013_1_0_0"/>
<dbReference type="PANTHER" id="PTHR31891:SF1">
    <property type="entry name" value="FORMAMIDASE C869.04-RELATED"/>
    <property type="match status" value="1"/>
</dbReference>
<dbReference type="OrthoDB" id="9811740at2"/>
<organism evidence="1 2">
    <name type="scientific">Deinococcus deserti (strain DSM 17065 / CIP 109153 / LMG 22923 / VCD115)</name>
    <dbReference type="NCBI Taxonomy" id="546414"/>
    <lineage>
        <taxon>Bacteria</taxon>
        <taxon>Thermotogati</taxon>
        <taxon>Deinococcota</taxon>
        <taxon>Deinococci</taxon>
        <taxon>Deinococcales</taxon>
        <taxon>Deinococcaceae</taxon>
        <taxon>Deinococcus</taxon>
    </lineage>
</organism>
<accession>C1D2F8</accession>
<dbReference type="PANTHER" id="PTHR31891">
    <property type="entry name" value="FORMAMIDASE C869.04-RELATED"/>
    <property type="match status" value="1"/>
</dbReference>
<proteinExistence type="predicted"/>
<dbReference type="AlphaFoldDB" id="C1D2F8"/>
<dbReference type="RefSeq" id="WP_012694720.1">
    <property type="nucleotide sequence ID" value="NC_012527.1"/>
</dbReference>
<gene>
    <name evidence="1" type="ordered locus">Deide_1p01540</name>
</gene>
<dbReference type="Gene3D" id="2.40.10.120">
    <property type="match status" value="1"/>
</dbReference>
<dbReference type="GO" id="GO:0016811">
    <property type="term" value="F:hydrolase activity, acting on carbon-nitrogen (but not peptide) bonds, in linear amides"/>
    <property type="evidence" value="ECO:0007669"/>
    <property type="project" value="InterPro"/>
</dbReference>
<dbReference type="EMBL" id="CP001115">
    <property type="protein sequence ID" value="ACO47597.1"/>
    <property type="molecule type" value="Genomic_DNA"/>
</dbReference>
<dbReference type="KEGG" id="ddr:Deide_1p01540"/>
<dbReference type="Gene3D" id="3.10.28.20">
    <property type="entry name" value="Acetamidase/Formamidase-like domains"/>
    <property type="match status" value="1"/>
</dbReference>
<dbReference type="InterPro" id="IPR004304">
    <property type="entry name" value="FmdA_AmdA"/>
</dbReference>
<protein>
    <submittedName>
        <fullName evidence="1">Putative acetamidase/formamidase family protein</fullName>
    </submittedName>
</protein>
<evidence type="ECO:0000313" key="1">
    <source>
        <dbReference type="EMBL" id="ACO47597.1"/>
    </source>
</evidence>
<dbReference type="Pfam" id="PF03069">
    <property type="entry name" value="FmdA_AmdA"/>
    <property type="match status" value="2"/>
</dbReference>
<geneLocation type="plasmid" evidence="2">
    <name>pDeide1</name>
</geneLocation>
<keyword evidence="1" id="KW-0614">Plasmid</keyword>
<dbReference type="Gene3D" id="2.60.120.580">
    <property type="entry name" value="Acetamidase/Formamidase-like domains"/>
    <property type="match status" value="1"/>
</dbReference>
<dbReference type="SUPFAM" id="SSF141130">
    <property type="entry name" value="Acetamidase/Formamidase-like"/>
    <property type="match status" value="1"/>
</dbReference>
<reference evidence="1 2" key="1">
    <citation type="journal article" date="2009" name="PLoS Genet.">
        <title>Alliance of proteomics and genomics to unravel the specificities of Sahara bacterium Deinococcus deserti.</title>
        <authorList>
            <person name="de Groot A."/>
            <person name="Dulermo R."/>
            <person name="Ortet P."/>
            <person name="Blanchard L."/>
            <person name="Guerin P."/>
            <person name="Fernandez B."/>
            <person name="Vacherie B."/>
            <person name="Dossat C."/>
            <person name="Jolivet E."/>
            <person name="Siguier P."/>
            <person name="Chandler M."/>
            <person name="Barakat M."/>
            <person name="Dedieu A."/>
            <person name="Barbe V."/>
            <person name="Heulin T."/>
            <person name="Sommer S."/>
            <person name="Achouak W."/>
            <person name="Armengaud J."/>
        </authorList>
    </citation>
    <scope>NUCLEOTIDE SEQUENCE [LARGE SCALE GENOMIC DNA]</scope>
    <source>
        <strain evidence="2">DSM 17065 / CIP 109153 / LMG 22923 / VCD115</strain>
        <plasmid evidence="2">pDeide1</plasmid>
    </source>
</reference>
<keyword evidence="2" id="KW-1185">Reference proteome</keyword>
<name>C1D2F8_DEIDV</name>
<evidence type="ECO:0000313" key="2">
    <source>
        <dbReference type="Proteomes" id="UP000002208"/>
    </source>
</evidence>
<sequence>MTIIPVPAERLIYAMDRSNAPLVTVPDGSVLTFETRDCFEDQIQDAGADFVTLDWTRVNPATGPVFVEGAQPGDALAVEIQHIEIGSQAVMVTGPGLGVEGDVLEHPTVRVYPINDGHITMGAVKIPVQPMIGVIGTAPAGDPVPNGTPGPHGGNMDTRLIQAGTTLLLPVEVEGGLLAMGDLHAAMGDGEVSVCGLEVPGRVTVRVRVVPQCRWPLPMLHTDTHVYTIASAVTLDEAAVMATKQMSAFVQAGTGLSPADAIGLLSAAGNLQISQVVDPLKTCRFELSLDILSALGFTPERDIRLAATAGQPAAD</sequence>
<dbReference type="Proteomes" id="UP000002208">
    <property type="component" value="Plasmid 1"/>
</dbReference>